<dbReference type="InterPro" id="IPR033370">
    <property type="entry name" value="COG1"/>
</dbReference>
<organism evidence="8 9">
    <name type="scientific">Thelephora terrestris</name>
    <dbReference type="NCBI Taxonomy" id="56493"/>
    <lineage>
        <taxon>Eukaryota</taxon>
        <taxon>Fungi</taxon>
        <taxon>Dikarya</taxon>
        <taxon>Basidiomycota</taxon>
        <taxon>Agaricomycotina</taxon>
        <taxon>Agaricomycetes</taxon>
        <taxon>Thelephorales</taxon>
        <taxon>Thelephoraceae</taxon>
        <taxon>Thelephora</taxon>
    </lineage>
</organism>
<proteinExistence type="inferred from homology"/>
<dbReference type="Proteomes" id="UP000736335">
    <property type="component" value="Unassembled WGS sequence"/>
</dbReference>
<comment type="caution">
    <text evidence="8">The sequence shown here is derived from an EMBL/GenBank/DDBJ whole genome shotgun (WGS) entry which is preliminary data.</text>
</comment>
<protein>
    <recommendedName>
        <fullName evidence="3">Conserved oligomeric Golgi complex subunit 1</fullName>
    </recommendedName>
</protein>
<dbReference type="Pfam" id="PF08700">
    <property type="entry name" value="VPS51_Exo84_N"/>
    <property type="match status" value="1"/>
</dbReference>
<evidence type="ECO:0000313" key="8">
    <source>
        <dbReference type="EMBL" id="KAF9786855.1"/>
    </source>
</evidence>
<evidence type="ECO:0000256" key="7">
    <source>
        <dbReference type="ARBA" id="ARBA00023136"/>
    </source>
</evidence>
<dbReference type="OrthoDB" id="46189at2759"/>
<sequence>MARRPSAASTTAPPLSPITIEQSNSLQPLSVLGSPSFLSFHSMRIPSRTVSLNVLTNPGSSEEAEKVESEANELFTRNSVAQVKEIQRRLRNDADAKQEELRLMVGERYRDLLQASTSIISIHKSSENVLNATDEMKEIISSQEIPCSPLQNSPVSKKDSDLQIFQSLGAHMKLLLDAPEHLWRLIERREYYRATWLFLLSRGVHRALAHDDATEGASWETKGISIADQFPLVQRQWETVAQFRPQISHKATLSLREPSLSPEQICAILLTLYLLDSRPLAETLAIFFAQRSRILGTVVSKQIDAAALSKPKSGLSRQGSIKKTYAEHKDVRQSVEACLDIITRTADAARTIFQENGTTGKSLMTNVLENIQPIADQAGLDSLPPELRLSTHLLLSSLPSSSHFLLLPQTIKSYKPYVDLTSTSSMILPSVLSKRLEDWFQKSCTEFSQALQTWFYTVTSMKEMWKLRNWIRKWLFEAHGLLQDERSYLHRIVDDACRQQLTSIWTDALRNAKSGFEKELKTAIEVTLKRPGASGLLVTEFQLVAPPPPLQSTVQLGPAQANASLKRYKAALRRQVDGRTPLLEKTLCSLESCSEALHKDVRSLKSHDDETKALVTRVLEEYRPEAAALSEGVFYALQSVVNTLVDEGGKVEDTSLVPLVFVTHLIEELSSKSPFIADIGCDRSVVEDFRVKASDLHDKAVFHWRKHTVDWVTKEYWRLCDSASGHSQNGSPDTSSKHSSALMHCLLSLSAALQQLGVVLLRPQKRDEITKGALYSLVEALVDPTAKHVSETWHRSNLLFVRQMLDTWDRTWIQETGTWQTRLKELTPNTAGERIEPQLTDVLARTQMLLAFLFPSQTGTVDKTAALLRFGKPSGGQEYHPAVDVVRPSPRLGLLLV</sequence>
<gene>
    <name evidence="8" type="ORF">BJ322DRAFT_1052333</name>
</gene>
<accession>A0A9P6L872</accession>
<keyword evidence="7" id="KW-0472">Membrane</keyword>
<evidence type="ECO:0000256" key="3">
    <source>
        <dbReference type="ARBA" id="ARBA00020978"/>
    </source>
</evidence>
<dbReference type="GO" id="GO:0017119">
    <property type="term" value="C:Golgi transport complex"/>
    <property type="evidence" value="ECO:0007669"/>
    <property type="project" value="InterPro"/>
</dbReference>
<dbReference type="EMBL" id="WIUZ02000005">
    <property type="protein sequence ID" value="KAF9786855.1"/>
    <property type="molecule type" value="Genomic_DNA"/>
</dbReference>
<evidence type="ECO:0000256" key="6">
    <source>
        <dbReference type="ARBA" id="ARBA00023034"/>
    </source>
</evidence>
<dbReference type="GO" id="GO:0006891">
    <property type="term" value="P:intra-Golgi vesicle-mediated transport"/>
    <property type="evidence" value="ECO:0007669"/>
    <property type="project" value="InterPro"/>
</dbReference>
<reference evidence="8" key="2">
    <citation type="submission" date="2020-11" db="EMBL/GenBank/DDBJ databases">
        <authorList>
            <consortium name="DOE Joint Genome Institute"/>
            <person name="Kuo A."/>
            <person name="Miyauchi S."/>
            <person name="Kiss E."/>
            <person name="Drula E."/>
            <person name="Kohler A."/>
            <person name="Sanchez-Garcia M."/>
            <person name="Andreopoulos B."/>
            <person name="Barry K.W."/>
            <person name="Bonito G."/>
            <person name="Buee M."/>
            <person name="Carver A."/>
            <person name="Chen C."/>
            <person name="Cichocki N."/>
            <person name="Clum A."/>
            <person name="Culley D."/>
            <person name="Crous P.W."/>
            <person name="Fauchery L."/>
            <person name="Girlanda M."/>
            <person name="Hayes R."/>
            <person name="Keri Z."/>
            <person name="Labutti K."/>
            <person name="Lipzen A."/>
            <person name="Lombard V."/>
            <person name="Magnuson J."/>
            <person name="Maillard F."/>
            <person name="Morin E."/>
            <person name="Murat C."/>
            <person name="Nolan M."/>
            <person name="Ohm R."/>
            <person name="Pangilinan J."/>
            <person name="Pereira M."/>
            <person name="Perotto S."/>
            <person name="Peter M."/>
            <person name="Riley R."/>
            <person name="Sitrit Y."/>
            <person name="Stielow B."/>
            <person name="Szollosi G."/>
            <person name="Zifcakova L."/>
            <person name="Stursova M."/>
            <person name="Spatafora J.W."/>
            <person name="Tedersoo L."/>
            <person name="Vaario L.-M."/>
            <person name="Yamada A."/>
            <person name="Yan M."/>
            <person name="Wang P."/>
            <person name="Xu J."/>
            <person name="Bruns T."/>
            <person name="Baldrian P."/>
            <person name="Vilgalys R."/>
            <person name="Henrissat B."/>
            <person name="Grigoriev I.V."/>
            <person name="Hibbett D."/>
            <person name="Nagy L.G."/>
            <person name="Martin F.M."/>
        </authorList>
    </citation>
    <scope>NUCLEOTIDE SEQUENCE</scope>
    <source>
        <strain evidence="8">UH-Tt-Lm1</strain>
    </source>
</reference>
<dbReference type="PANTHER" id="PTHR31658">
    <property type="entry name" value="CONSERVED OLIGOMERIC GOLGI COMPLEX SUBUNIT 1"/>
    <property type="match status" value="1"/>
</dbReference>
<keyword evidence="4" id="KW-0813">Transport</keyword>
<evidence type="ECO:0000313" key="9">
    <source>
        <dbReference type="Proteomes" id="UP000736335"/>
    </source>
</evidence>
<evidence type="ECO:0000256" key="5">
    <source>
        <dbReference type="ARBA" id="ARBA00022927"/>
    </source>
</evidence>
<name>A0A9P6L872_9AGAM</name>
<dbReference type="GO" id="GO:0000139">
    <property type="term" value="C:Golgi membrane"/>
    <property type="evidence" value="ECO:0007669"/>
    <property type="project" value="UniProtKB-SubCell"/>
</dbReference>
<keyword evidence="5" id="KW-0653">Protein transport</keyword>
<comment type="similarity">
    <text evidence="2">Belongs to the COG1 family.</text>
</comment>
<evidence type="ECO:0000256" key="1">
    <source>
        <dbReference type="ARBA" id="ARBA00004395"/>
    </source>
</evidence>
<evidence type="ECO:0000256" key="2">
    <source>
        <dbReference type="ARBA" id="ARBA00006653"/>
    </source>
</evidence>
<dbReference type="PANTHER" id="PTHR31658:SF0">
    <property type="entry name" value="CONSERVED OLIGOMERIC GOLGI COMPLEX SUBUNIT 1"/>
    <property type="match status" value="1"/>
</dbReference>
<reference evidence="8" key="1">
    <citation type="journal article" date="2020" name="Nat. Commun.">
        <title>Large-scale genome sequencing of mycorrhizal fungi provides insights into the early evolution of symbiotic traits.</title>
        <authorList>
            <person name="Miyauchi S."/>
            <person name="Kiss E."/>
            <person name="Kuo A."/>
            <person name="Drula E."/>
            <person name="Kohler A."/>
            <person name="Sanchez-Garcia M."/>
            <person name="Morin E."/>
            <person name="Andreopoulos B."/>
            <person name="Barry K.W."/>
            <person name="Bonito G."/>
            <person name="Buee M."/>
            <person name="Carver A."/>
            <person name="Chen C."/>
            <person name="Cichocki N."/>
            <person name="Clum A."/>
            <person name="Culley D."/>
            <person name="Crous P.W."/>
            <person name="Fauchery L."/>
            <person name="Girlanda M."/>
            <person name="Hayes R.D."/>
            <person name="Keri Z."/>
            <person name="LaButti K."/>
            <person name="Lipzen A."/>
            <person name="Lombard V."/>
            <person name="Magnuson J."/>
            <person name="Maillard F."/>
            <person name="Murat C."/>
            <person name="Nolan M."/>
            <person name="Ohm R.A."/>
            <person name="Pangilinan J."/>
            <person name="Pereira M.F."/>
            <person name="Perotto S."/>
            <person name="Peter M."/>
            <person name="Pfister S."/>
            <person name="Riley R."/>
            <person name="Sitrit Y."/>
            <person name="Stielow J.B."/>
            <person name="Szollosi G."/>
            <person name="Zifcakova L."/>
            <person name="Stursova M."/>
            <person name="Spatafora J.W."/>
            <person name="Tedersoo L."/>
            <person name="Vaario L.M."/>
            <person name="Yamada A."/>
            <person name="Yan M."/>
            <person name="Wang P."/>
            <person name="Xu J."/>
            <person name="Bruns T."/>
            <person name="Baldrian P."/>
            <person name="Vilgalys R."/>
            <person name="Dunand C."/>
            <person name="Henrissat B."/>
            <person name="Grigoriev I.V."/>
            <person name="Hibbett D."/>
            <person name="Nagy L.G."/>
            <person name="Martin F.M."/>
        </authorList>
    </citation>
    <scope>NUCLEOTIDE SEQUENCE</scope>
    <source>
        <strain evidence="8">UH-Tt-Lm1</strain>
    </source>
</reference>
<keyword evidence="6" id="KW-0333">Golgi apparatus</keyword>
<keyword evidence="9" id="KW-1185">Reference proteome</keyword>
<evidence type="ECO:0000256" key="4">
    <source>
        <dbReference type="ARBA" id="ARBA00022448"/>
    </source>
</evidence>
<comment type="subcellular location">
    <subcellularLocation>
        <location evidence="1">Golgi apparatus membrane</location>
        <topology evidence="1">Peripheral membrane protein</topology>
    </subcellularLocation>
</comment>
<dbReference type="GO" id="GO:0015031">
    <property type="term" value="P:protein transport"/>
    <property type="evidence" value="ECO:0007669"/>
    <property type="project" value="UniProtKB-KW"/>
</dbReference>
<dbReference type="AlphaFoldDB" id="A0A9P6L872"/>